<evidence type="ECO:0000259" key="2">
    <source>
        <dbReference type="Pfam" id="PF01814"/>
    </source>
</evidence>
<feature type="region of interest" description="Disordered" evidence="1">
    <location>
        <begin position="33"/>
        <end position="79"/>
    </location>
</feature>
<feature type="compositionally biased region" description="Low complexity" evidence="1">
    <location>
        <begin position="47"/>
        <end position="70"/>
    </location>
</feature>
<proteinExistence type="predicted"/>
<comment type="caution">
    <text evidence="3">The sequence shown here is derived from an EMBL/GenBank/DDBJ whole genome shotgun (WGS) entry which is preliminary data.</text>
</comment>
<dbReference type="PANTHER" id="PTHR35585:SF1">
    <property type="entry name" value="HHE DOMAIN PROTEIN (AFU_ORTHOLOGUE AFUA_4G00730)"/>
    <property type="match status" value="1"/>
</dbReference>
<dbReference type="Pfam" id="PF01814">
    <property type="entry name" value="Hemerythrin"/>
    <property type="match status" value="1"/>
</dbReference>
<feature type="domain" description="Hemerythrin-like" evidence="2">
    <location>
        <begin position="78"/>
        <end position="199"/>
    </location>
</feature>
<dbReference type="EMBL" id="BNCO01000081">
    <property type="protein sequence ID" value="GIL66057.1"/>
    <property type="molecule type" value="Genomic_DNA"/>
</dbReference>
<evidence type="ECO:0000256" key="1">
    <source>
        <dbReference type="SAM" id="MobiDB-lite"/>
    </source>
</evidence>
<dbReference type="PANTHER" id="PTHR35585">
    <property type="entry name" value="HHE DOMAIN PROTEIN (AFU_ORTHOLOGUE AFUA_4G00730)"/>
    <property type="match status" value="1"/>
</dbReference>
<sequence>MAILPKKRIYGGQLRVLSEAAISAKQRSAIEEPIAEAAEPGLPVSKEQQQAAAEIPPAGEAPSAGAAGSIQPPGPASGLDAIIADHQTIKDLFNRYDTAVTTQAKVAAARELVRHISRHASAEERTLYPLVREKHPQPNLAKMLYDRMVMDDQVNKQILDFLETHVPSGEAEWAVYDATLAKFRSLEEEHLATEEAEVIEPLRQVLDQAALTKLGRKWAAAFANAPTHPHPGGPSDAARARLLHPVVGLIDRMRDALTTESSSSAGGH</sequence>
<dbReference type="AlphaFoldDB" id="A0A8J4BNP8"/>
<organism evidence="3 4">
    <name type="scientific">Volvox africanus</name>
    <dbReference type="NCBI Taxonomy" id="51714"/>
    <lineage>
        <taxon>Eukaryota</taxon>
        <taxon>Viridiplantae</taxon>
        <taxon>Chlorophyta</taxon>
        <taxon>core chlorophytes</taxon>
        <taxon>Chlorophyceae</taxon>
        <taxon>CS clade</taxon>
        <taxon>Chlamydomonadales</taxon>
        <taxon>Volvocaceae</taxon>
        <taxon>Volvox</taxon>
    </lineage>
</organism>
<name>A0A8J4BNP8_9CHLO</name>
<evidence type="ECO:0000313" key="3">
    <source>
        <dbReference type="EMBL" id="GIL66057.1"/>
    </source>
</evidence>
<dbReference type="Gene3D" id="1.20.120.520">
    <property type="entry name" value="nmb1532 protein domain like"/>
    <property type="match status" value="1"/>
</dbReference>
<protein>
    <recommendedName>
        <fullName evidence="2">Hemerythrin-like domain-containing protein</fullName>
    </recommendedName>
</protein>
<dbReference type="Proteomes" id="UP000747399">
    <property type="component" value="Unassembled WGS sequence"/>
</dbReference>
<reference evidence="3" key="1">
    <citation type="journal article" date="2021" name="Proc. Natl. Acad. Sci. U.S.A.">
        <title>Three genomes in the algal genus Volvox reveal the fate of a haploid sex-determining region after a transition to homothallism.</title>
        <authorList>
            <person name="Yamamoto K."/>
            <person name="Hamaji T."/>
            <person name="Kawai-Toyooka H."/>
            <person name="Matsuzaki R."/>
            <person name="Takahashi F."/>
            <person name="Nishimura Y."/>
            <person name="Kawachi M."/>
            <person name="Noguchi H."/>
            <person name="Minakuchi Y."/>
            <person name="Umen J.G."/>
            <person name="Toyoda A."/>
            <person name="Nozaki H."/>
        </authorList>
    </citation>
    <scope>NUCLEOTIDE SEQUENCE</scope>
    <source>
        <strain evidence="3">NIES-3780</strain>
    </source>
</reference>
<evidence type="ECO:0000313" key="4">
    <source>
        <dbReference type="Proteomes" id="UP000747399"/>
    </source>
</evidence>
<accession>A0A8J4BNP8</accession>
<gene>
    <name evidence="3" type="ORF">Vafri_19672</name>
</gene>
<keyword evidence="4" id="KW-1185">Reference proteome</keyword>
<dbReference type="InterPro" id="IPR012312">
    <property type="entry name" value="Hemerythrin-like"/>
</dbReference>